<comment type="subcellular location">
    <subcellularLocation>
        <location evidence="1">Peroxisome</location>
    </subcellularLocation>
</comment>
<dbReference type="InterPro" id="IPR000873">
    <property type="entry name" value="AMP-dep_synth/lig_dom"/>
</dbReference>
<reference evidence="6" key="1">
    <citation type="submission" date="2025-08" db="UniProtKB">
        <authorList>
            <consortium name="RefSeq"/>
        </authorList>
    </citation>
    <scope>IDENTIFICATION</scope>
    <source>
        <strain evidence="6">Aabys</strain>
        <tissue evidence="6">Whole body</tissue>
    </source>
</reference>
<dbReference type="Pfam" id="PF13193">
    <property type="entry name" value="AMP-binding_C"/>
    <property type="match status" value="1"/>
</dbReference>
<keyword evidence="5" id="KW-1185">Reference proteome</keyword>
<evidence type="ECO:0000313" key="6">
    <source>
        <dbReference type="RefSeq" id="XP_005189319.2"/>
    </source>
</evidence>
<feature type="domain" description="AMP-dependent synthetase/ligase" evidence="3">
    <location>
        <begin position="52"/>
        <end position="397"/>
    </location>
</feature>
<evidence type="ECO:0000256" key="1">
    <source>
        <dbReference type="ARBA" id="ARBA00004275"/>
    </source>
</evidence>
<evidence type="ECO:0000259" key="4">
    <source>
        <dbReference type="Pfam" id="PF13193"/>
    </source>
</evidence>
<protein>
    <submittedName>
        <fullName evidence="6">Uncharacterized protein LOC101890054</fullName>
    </submittedName>
</protein>
<dbReference type="Gene3D" id="3.40.50.12780">
    <property type="entry name" value="N-terminal domain of ligase-like"/>
    <property type="match status" value="1"/>
</dbReference>
<accession>A0A9J7CZU9</accession>
<dbReference type="OrthoDB" id="10253869at2759"/>
<organism evidence="5 6">
    <name type="scientific">Musca domestica</name>
    <name type="common">House fly</name>
    <dbReference type="NCBI Taxonomy" id="7370"/>
    <lineage>
        <taxon>Eukaryota</taxon>
        <taxon>Metazoa</taxon>
        <taxon>Ecdysozoa</taxon>
        <taxon>Arthropoda</taxon>
        <taxon>Hexapoda</taxon>
        <taxon>Insecta</taxon>
        <taxon>Pterygota</taxon>
        <taxon>Neoptera</taxon>
        <taxon>Endopterygota</taxon>
        <taxon>Diptera</taxon>
        <taxon>Brachycera</taxon>
        <taxon>Muscomorpha</taxon>
        <taxon>Muscoidea</taxon>
        <taxon>Muscidae</taxon>
        <taxon>Musca</taxon>
    </lineage>
</organism>
<dbReference type="InterPro" id="IPR020845">
    <property type="entry name" value="AMP-binding_CS"/>
</dbReference>
<dbReference type="Proteomes" id="UP001652621">
    <property type="component" value="Unplaced"/>
</dbReference>
<dbReference type="InterPro" id="IPR042099">
    <property type="entry name" value="ANL_N_sf"/>
</dbReference>
<proteinExistence type="predicted"/>
<dbReference type="PANTHER" id="PTHR24096:SF353">
    <property type="entry name" value="GH16244P-RELATED"/>
    <property type="match status" value="1"/>
</dbReference>
<sequence>MSDKVEQQTSYNPKTKIWSGAQVEVTYGPEDSIAALALRQMLDNPDHVGQDSHQSGNELTNFELAKRTVQAAKYFEKLQLQQCDMIGLCAGNTDYVAPLVFGALAAGLSISTLDPSFDTAGIKHVYSLTRPRLMFCDGELYERARTALDDCQLTATKIYTMSNHREDVPSIMEFFEDDSVDPRDYRVPLLKNGLDQSAFIVCTSGTTGLPKGVCISHANVVVNSFSLNAYKDTTLLCFSSLYWLSGIITLVHGTIGGAKRIISSRPFNTNDFFDIVERYRVKITIGPPSQIALAVCSERIASADLSSLEATLIGGSAVSYSLTEKFTQFAKNASCSVGYGCSEIGGISMAKSSPNNSVGFLFPNIEVKIADDNGRALGPNETGELWARNSLPWAGYFGNPAATAEKYDSEGWIHTGDIGYFNDDGELFVVDRKCDIRKYNNFHFSPTDIEKVISELPQVADVCVVGIPHSVHGFLPAACVIMRAGCDITESEIYQHVAERMQDFEYLRGGIYFVEDFPQTASGKTIRRKVTEICERLWNEKNKNN</sequence>
<dbReference type="Gene3D" id="3.30.300.30">
    <property type="match status" value="1"/>
</dbReference>
<dbReference type="VEuPathDB" id="VectorBase:MDOA009017"/>
<evidence type="ECO:0000313" key="5">
    <source>
        <dbReference type="Proteomes" id="UP001652621"/>
    </source>
</evidence>
<keyword evidence="2" id="KW-0576">Peroxisome</keyword>
<dbReference type="InterPro" id="IPR045851">
    <property type="entry name" value="AMP-bd_C_sf"/>
</dbReference>
<gene>
    <name evidence="6" type="primary">LOC101890054</name>
</gene>
<dbReference type="Pfam" id="PF00501">
    <property type="entry name" value="AMP-binding"/>
    <property type="match status" value="1"/>
</dbReference>
<dbReference type="GeneID" id="101890054"/>
<dbReference type="SUPFAM" id="SSF56801">
    <property type="entry name" value="Acetyl-CoA synthetase-like"/>
    <property type="match status" value="1"/>
</dbReference>
<dbReference type="PANTHER" id="PTHR24096">
    <property type="entry name" value="LONG-CHAIN-FATTY-ACID--COA LIGASE"/>
    <property type="match status" value="1"/>
</dbReference>
<dbReference type="eggNOG" id="KOG1176">
    <property type="taxonomic scope" value="Eukaryota"/>
</dbReference>
<dbReference type="VEuPathDB" id="VectorBase:MDOMA2_019996"/>
<evidence type="ECO:0000256" key="2">
    <source>
        <dbReference type="ARBA" id="ARBA00023140"/>
    </source>
</evidence>
<evidence type="ECO:0000259" key="3">
    <source>
        <dbReference type="Pfam" id="PF00501"/>
    </source>
</evidence>
<dbReference type="STRING" id="7370.A0A1I8MW05"/>
<dbReference type="PROSITE" id="PS00455">
    <property type="entry name" value="AMP_BINDING"/>
    <property type="match status" value="1"/>
</dbReference>
<name>A0A9J7CZU9_MUSDO</name>
<dbReference type="RefSeq" id="XP_005189319.2">
    <property type="nucleotide sequence ID" value="XM_005189262.4"/>
</dbReference>
<feature type="domain" description="AMP-binding enzyme C-terminal" evidence="4">
    <location>
        <begin position="449"/>
        <end position="524"/>
    </location>
</feature>
<dbReference type="InterPro" id="IPR025110">
    <property type="entry name" value="AMP-bd_C"/>
</dbReference>